<evidence type="ECO:0000313" key="6">
    <source>
        <dbReference type="EMBL" id="KKW42592.1"/>
    </source>
</evidence>
<dbReference type="GO" id="GO:0043190">
    <property type="term" value="C:ATP-binding cassette (ABC) transporter complex"/>
    <property type="evidence" value="ECO:0007669"/>
    <property type="project" value="InterPro"/>
</dbReference>
<dbReference type="Gene3D" id="3.10.105.10">
    <property type="entry name" value="Dipeptide-binding Protein, Domain 3"/>
    <property type="match status" value="2"/>
</dbReference>
<evidence type="ECO:0000256" key="4">
    <source>
        <dbReference type="SAM" id="MobiDB-lite"/>
    </source>
</evidence>
<feature type="domain" description="Solute-binding protein family 5" evidence="5">
    <location>
        <begin position="62"/>
        <end position="343"/>
    </location>
</feature>
<dbReference type="InterPro" id="IPR000914">
    <property type="entry name" value="SBP_5_dom"/>
</dbReference>
<dbReference type="InterPro" id="IPR030678">
    <property type="entry name" value="Peptide/Ni-bd"/>
</dbReference>
<dbReference type="Proteomes" id="UP000033870">
    <property type="component" value="Unassembled WGS sequence"/>
</dbReference>
<dbReference type="EMBL" id="LCRX01000005">
    <property type="protein sequence ID" value="KKW42592.1"/>
    <property type="molecule type" value="Genomic_DNA"/>
</dbReference>
<dbReference type="AlphaFoldDB" id="A0A0G2AMP6"/>
<evidence type="ECO:0000259" key="5">
    <source>
        <dbReference type="Pfam" id="PF00496"/>
    </source>
</evidence>
<keyword evidence="3" id="KW-0732">Signal</keyword>
<dbReference type="GO" id="GO:0015833">
    <property type="term" value="P:peptide transport"/>
    <property type="evidence" value="ECO:0007669"/>
    <property type="project" value="TreeGrafter"/>
</dbReference>
<dbReference type="PANTHER" id="PTHR30290">
    <property type="entry name" value="PERIPLASMIC BINDING COMPONENT OF ABC TRANSPORTER"/>
    <property type="match status" value="1"/>
</dbReference>
<dbReference type="GO" id="GO:0042597">
    <property type="term" value="C:periplasmic space"/>
    <property type="evidence" value="ECO:0007669"/>
    <property type="project" value="UniProtKB-ARBA"/>
</dbReference>
<dbReference type="Pfam" id="PF00496">
    <property type="entry name" value="SBP_bac_5"/>
    <property type="match status" value="1"/>
</dbReference>
<proteinExistence type="inferred from homology"/>
<comment type="similarity">
    <text evidence="1">Belongs to the bacterial solute-binding protein 5 family.</text>
</comment>
<name>A0A0G2AMP6_9BACT</name>
<reference evidence="6 7" key="1">
    <citation type="journal article" date="2015" name="Nature">
        <title>rRNA introns, odd ribosomes, and small enigmatic genomes across a large radiation of phyla.</title>
        <authorList>
            <person name="Brown C.T."/>
            <person name="Hug L.A."/>
            <person name="Thomas B.C."/>
            <person name="Sharon I."/>
            <person name="Castelle C.J."/>
            <person name="Singh A."/>
            <person name="Wilkins M.J."/>
            <person name="Williams K.H."/>
            <person name="Banfield J.F."/>
        </authorList>
    </citation>
    <scope>NUCLEOTIDE SEQUENCE [LARGE SCALE GENOMIC DNA]</scope>
</reference>
<gene>
    <name evidence="6" type="ORF">UY92_C0005G0014</name>
</gene>
<dbReference type="Gene3D" id="3.90.76.10">
    <property type="entry name" value="Dipeptide-binding Protein, Domain 1"/>
    <property type="match status" value="1"/>
</dbReference>
<evidence type="ECO:0000256" key="1">
    <source>
        <dbReference type="ARBA" id="ARBA00005695"/>
    </source>
</evidence>
<dbReference type="PIRSF" id="PIRSF002741">
    <property type="entry name" value="MppA"/>
    <property type="match status" value="1"/>
</dbReference>
<feature type="compositionally biased region" description="Polar residues" evidence="4">
    <location>
        <begin position="366"/>
        <end position="379"/>
    </location>
</feature>
<evidence type="ECO:0000256" key="3">
    <source>
        <dbReference type="ARBA" id="ARBA00022729"/>
    </source>
</evidence>
<dbReference type="GO" id="GO:1904680">
    <property type="term" value="F:peptide transmembrane transporter activity"/>
    <property type="evidence" value="ECO:0007669"/>
    <property type="project" value="TreeGrafter"/>
</dbReference>
<dbReference type="SUPFAM" id="SSF53850">
    <property type="entry name" value="Periplasmic binding protein-like II"/>
    <property type="match status" value="1"/>
</dbReference>
<evidence type="ECO:0000256" key="2">
    <source>
        <dbReference type="ARBA" id="ARBA00022448"/>
    </source>
</evidence>
<protein>
    <submittedName>
        <fullName evidence="6">Extracellular solute-binding protein</fullName>
    </submittedName>
</protein>
<sequence>MSLGLASARRFQVPAVGGTYVEGMVGAPRLINPLFAALNEADADLSRLVYSGLLRYDREQRLVPDLAVGYEIGPDKKQYTFKLKEAVVWHDGEPFTAQDVVFTIEALQDSEVGSPLAVSFQGVKAEALDDRTVKFTLAEPFPGFLSVLTVGIIPEHTWSGIPRPQFRLAEVNLKPIGTGPFAFKRLIKDDTGFISRYELARFAGYYRQPPFLKEFIFQYYSDYDGDQGAIAALREQKINGLNFLPFEFRERVKNLQPVKLYTMQLPQYTALFLNQGRREVLSDNDVRRSLAIALDRGEILKATLANEGELINGPILSGFPGYDSTLSGPAYSVDEANALLDKKWRRVEAAVYREERQKELWKQRQSETGSSMGTSTPEASETGVATSTAALQAAADIDKELDAELSAAQLFYRRSQSGTLLTVDLVTADTPEYKQAAELIAGYWQDIGIKTKIKYVSPKDMPRAVLKDRAYDALLYRVIVGGDPDQYAFWHSSQADHPGLNLSRYNNPKVDELLLKLRQTDDAAEAAKFSADLQTQILHDVPAVFLYTPTYTYVLDESVRGFNVSRVAHPADRFANVIEWYNTTDGRWK</sequence>
<dbReference type="PANTHER" id="PTHR30290:SF9">
    <property type="entry name" value="OLIGOPEPTIDE-BINDING PROTEIN APPA"/>
    <property type="match status" value="1"/>
</dbReference>
<organism evidence="6 7">
    <name type="scientific">Candidatus Magasanikbacteria bacterium GW2011_GWA2_56_11</name>
    <dbReference type="NCBI Taxonomy" id="1619044"/>
    <lineage>
        <taxon>Bacteria</taxon>
        <taxon>Candidatus Magasanikiibacteriota</taxon>
    </lineage>
</organism>
<comment type="caution">
    <text evidence="6">The sequence shown here is derived from an EMBL/GenBank/DDBJ whole genome shotgun (WGS) entry which is preliminary data.</text>
</comment>
<dbReference type="Gene3D" id="3.40.190.10">
    <property type="entry name" value="Periplasmic binding protein-like II"/>
    <property type="match status" value="2"/>
</dbReference>
<dbReference type="InterPro" id="IPR039424">
    <property type="entry name" value="SBP_5"/>
</dbReference>
<accession>A0A0G2AMP6</accession>
<keyword evidence="2" id="KW-0813">Transport</keyword>
<feature type="region of interest" description="Disordered" evidence="4">
    <location>
        <begin position="358"/>
        <end position="385"/>
    </location>
</feature>
<dbReference type="STRING" id="1619044.UY92_C0005G0014"/>
<evidence type="ECO:0000313" key="7">
    <source>
        <dbReference type="Proteomes" id="UP000033870"/>
    </source>
</evidence>